<evidence type="ECO:0000313" key="2">
    <source>
        <dbReference type="EMBL" id="RKH71515.1"/>
    </source>
</evidence>
<dbReference type="Proteomes" id="UP000282656">
    <property type="component" value="Unassembled WGS sequence"/>
</dbReference>
<proteinExistence type="predicted"/>
<evidence type="ECO:0000313" key="3">
    <source>
        <dbReference type="Proteomes" id="UP000282656"/>
    </source>
</evidence>
<dbReference type="EMBL" id="RAWM01000015">
    <property type="protein sequence ID" value="RKH71515.1"/>
    <property type="molecule type" value="Genomic_DNA"/>
</dbReference>
<reference evidence="3" key="1">
    <citation type="submission" date="2018-09" db="EMBL/GenBank/DDBJ databases">
        <authorList>
            <person name="Livingstone P.G."/>
            <person name="Whitworth D.E."/>
        </authorList>
    </citation>
    <scope>NUCLEOTIDE SEQUENCE [LARGE SCALE GENOMIC DNA]</scope>
    <source>
        <strain evidence="3">AB047A</strain>
    </source>
</reference>
<name>A0A3A8QYH4_9BACT</name>
<dbReference type="AlphaFoldDB" id="A0A3A8QYH4"/>
<organism evidence="2 3">
    <name type="scientific">Corallococcus interemptor</name>
    <dbReference type="NCBI Taxonomy" id="2316720"/>
    <lineage>
        <taxon>Bacteria</taxon>
        <taxon>Pseudomonadati</taxon>
        <taxon>Myxococcota</taxon>
        <taxon>Myxococcia</taxon>
        <taxon>Myxococcales</taxon>
        <taxon>Cystobacterineae</taxon>
        <taxon>Myxococcaceae</taxon>
        <taxon>Corallococcus</taxon>
    </lineage>
</organism>
<gene>
    <name evidence="2" type="ORF">D7X96_08395</name>
</gene>
<protein>
    <submittedName>
        <fullName evidence="2">Uncharacterized protein</fullName>
    </submittedName>
</protein>
<feature type="region of interest" description="Disordered" evidence="1">
    <location>
        <begin position="137"/>
        <end position="156"/>
    </location>
</feature>
<accession>A0A3A8QYH4</accession>
<dbReference type="OrthoDB" id="5512157at2"/>
<sequence>MDAIKRAVYLGLLTGCATSTGTVVEGSLQPRHFKFVTIVEHTGPGAGGWRAACVRVPLRRDSGEVFMCQLGVEVPMQTAKEGPIPIALAQRISSDCANLAAQTVFSAATPVTALGLACEDFRNTFTLALNGAIGGSKVSRDCRKETTPVSPGGKTP</sequence>
<evidence type="ECO:0000256" key="1">
    <source>
        <dbReference type="SAM" id="MobiDB-lite"/>
    </source>
</evidence>
<keyword evidence="3" id="KW-1185">Reference proteome</keyword>
<comment type="caution">
    <text evidence="2">The sequence shown here is derived from an EMBL/GenBank/DDBJ whole genome shotgun (WGS) entry which is preliminary data.</text>
</comment>
<dbReference type="RefSeq" id="WP_121769431.1">
    <property type="nucleotide sequence ID" value="NZ_RAWM01000015.1"/>
</dbReference>